<dbReference type="EMBL" id="JBHSWT010000012">
    <property type="protein sequence ID" value="MFC6770097.1"/>
    <property type="molecule type" value="Genomic_DNA"/>
</dbReference>
<protein>
    <submittedName>
        <fullName evidence="1">Uncharacterized protein</fullName>
    </submittedName>
</protein>
<dbReference type="AlphaFoldDB" id="A0ABD5T2J9"/>
<reference evidence="1 2" key="1">
    <citation type="journal article" date="2019" name="Int. J. Syst. Evol. Microbiol.">
        <title>The Global Catalogue of Microorganisms (GCM) 10K type strain sequencing project: providing services to taxonomists for standard genome sequencing and annotation.</title>
        <authorList>
            <consortium name="The Broad Institute Genomics Platform"/>
            <consortium name="The Broad Institute Genome Sequencing Center for Infectious Disease"/>
            <person name="Wu L."/>
            <person name="Ma J."/>
        </authorList>
    </citation>
    <scope>NUCLEOTIDE SEQUENCE [LARGE SCALE GENOMIC DNA]</scope>
    <source>
        <strain evidence="1 2">PJ61</strain>
    </source>
</reference>
<dbReference type="Proteomes" id="UP001596274">
    <property type="component" value="Unassembled WGS sequence"/>
</dbReference>
<comment type="caution">
    <text evidence="1">The sequence shown here is derived from an EMBL/GenBank/DDBJ whole genome shotgun (WGS) entry which is preliminary data.</text>
</comment>
<name>A0ABD5T2J9_9EURY</name>
<accession>A0ABD5T2J9</accession>
<organism evidence="1 2">
    <name type="scientific">Halorubrum pallidum</name>
    <dbReference type="NCBI Taxonomy" id="1526114"/>
    <lineage>
        <taxon>Archaea</taxon>
        <taxon>Methanobacteriati</taxon>
        <taxon>Methanobacteriota</taxon>
        <taxon>Stenosarchaea group</taxon>
        <taxon>Halobacteria</taxon>
        <taxon>Halobacteriales</taxon>
        <taxon>Haloferacaceae</taxon>
        <taxon>Halorubrum</taxon>
    </lineage>
</organism>
<proteinExistence type="predicted"/>
<evidence type="ECO:0000313" key="1">
    <source>
        <dbReference type="EMBL" id="MFC6770097.1"/>
    </source>
</evidence>
<keyword evidence="2" id="KW-1185">Reference proteome</keyword>
<sequence length="95" mass="10683">MDVEDVPREGFREWAKRNEYEIVQDVDDGDNMDLIALGEGGSLEIHLTRYGNVHLTKHIHLGGEAGEIEIGDKQLTVTNERGNEHRISPGRYPDG</sequence>
<evidence type="ECO:0000313" key="2">
    <source>
        <dbReference type="Proteomes" id="UP001596274"/>
    </source>
</evidence>
<gene>
    <name evidence="1" type="ORF">ACFQDD_00915</name>
</gene>